<evidence type="ECO:0000256" key="8">
    <source>
        <dbReference type="ARBA" id="ARBA00041910"/>
    </source>
</evidence>
<dbReference type="EMBL" id="LR899015">
    <property type="protein sequence ID" value="CAD7094176.1"/>
    <property type="molecule type" value="Genomic_DNA"/>
</dbReference>
<accession>A0A7R8V769</accession>
<keyword evidence="11" id="KW-1185">Reference proteome</keyword>
<keyword evidence="3 9" id="KW-0812">Transmembrane</keyword>
<evidence type="ECO:0000256" key="1">
    <source>
        <dbReference type="ARBA" id="ARBA00004141"/>
    </source>
</evidence>
<dbReference type="AlphaFoldDB" id="A0A7R8V769"/>
<evidence type="ECO:0000256" key="5">
    <source>
        <dbReference type="ARBA" id="ARBA00023136"/>
    </source>
</evidence>
<comment type="subcellular location">
    <subcellularLocation>
        <location evidence="1">Membrane</location>
        <topology evidence="1">Multi-pass membrane protein</topology>
    </subcellularLocation>
</comment>
<name>A0A7R8V769_HERIL</name>
<dbReference type="GO" id="GO:0016020">
    <property type="term" value="C:membrane"/>
    <property type="evidence" value="ECO:0007669"/>
    <property type="project" value="UniProtKB-SubCell"/>
</dbReference>
<evidence type="ECO:0000256" key="3">
    <source>
        <dbReference type="ARBA" id="ARBA00022692"/>
    </source>
</evidence>
<feature type="transmembrane region" description="Helical" evidence="9">
    <location>
        <begin position="98"/>
        <end position="117"/>
    </location>
</feature>
<dbReference type="PANTHER" id="PTHR23294">
    <property type="entry name" value="ET TRANSLATION PRODUCT-RELATED"/>
    <property type="match status" value="1"/>
</dbReference>
<reference evidence="10 11" key="1">
    <citation type="submission" date="2020-11" db="EMBL/GenBank/DDBJ databases">
        <authorList>
            <person name="Wallbank WR R."/>
            <person name="Pardo Diaz C."/>
            <person name="Kozak K."/>
            <person name="Martin S."/>
            <person name="Jiggins C."/>
            <person name="Moest M."/>
            <person name="Warren A I."/>
            <person name="Generalovic N T."/>
            <person name="Byers J.R.P. K."/>
            <person name="Montejo-Kovacevich G."/>
            <person name="Yen C E."/>
        </authorList>
    </citation>
    <scope>NUCLEOTIDE SEQUENCE [LARGE SCALE GENOMIC DNA]</scope>
</reference>
<proteinExistence type="inferred from homology"/>
<feature type="transmembrane region" description="Helical" evidence="9">
    <location>
        <begin position="197"/>
        <end position="215"/>
    </location>
</feature>
<evidence type="ECO:0000256" key="2">
    <source>
        <dbReference type="ARBA" id="ARBA00009172"/>
    </source>
</evidence>
<dbReference type="InterPro" id="IPR036259">
    <property type="entry name" value="MFS_trans_sf"/>
</dbReference>
<feature type="transmembrane region" description="Helical" evidence="9">
    <location>
        <begin position="235"/>
        <end position="257"/>
    </location>
</feature>
<dbReference type="InParanoid" id="A0A7R8V769"/>
<dbReference type="Pfam" id="PF05978">
    <property type="entry name" value="UNC-93"/>
    <property type="match status" value="2"/>
</dbReference>
<dbReference type="InterPro" id="IPR051617">
    <property type="entry name" value="UNC-93-like_regulator"/>
</dbReference>
<feature type="transmembrane region" description="Helical" evidence="9">
    <location>
        <begin position="346"/>
        <end position="364"/>
    </location>
</feature>
<gene>
    <name evidence="10" type="ORF">HERILL_LOCUS16402</name>
</gene>
<feature type="transmembrane region" description="Helical" evidence="9">
    <location>
        <begin position="308"/>
        <end position="325"/>
    </location>
</feature>
<organism evidence="10 11">
    <name type="scientific">Hermetia illucens</name>
    <name type="common">Black soldier fly</name>
    <dbReference type="NCBI Taxonomy" id="343691"/>
    <lineage>
        <taxon>Eukaryota</taxon>
        <taxon>Metazoa</taxon>
        <taxon>Ecdysozoa</taxon>
        <taxon>Arthropoda</taxon>
        <taxon>Hexapoda</taxon>
        <taxon>Insecta</taxon>
        <taxon>Pterygota</taxon>
        <taxon>Neoptera</taxon>
        <taxon>Endopterygota</taxon>
        <taxon>Diptera</taxon>
        <taxon>Brachycera</taxon>
        <taxon>Stratiomyomorpha</taxon>
        <taxon>Stratiomyidae</taxon>
        <taxon>Hermetiinae</taxon>
        <taxon>Hermetia</taxon>
    </lineage>
</organism>
<feature type="transmembrane region" description="Helical" evidence="9">
    <location>
        <begin position="50"/>
        <end position="71"/>
    </location>
</feature>
<sequence length="412" mass="44679">MDKKFVNVLILGFGFMFLFTSFQTMGNIEKTVLDSIHYDDPSFTGDGYTSLAIIYAVFALIGWLAPSVLAYTGPRGAMLIGGSTYCLFMVSFLWPRNWLLYLASAILGLGASITWTGQGTFLSRCSDTSTISRNSGVFWAMLQATVACLGLIFLASLRSIQDIRPVTDSEIEEAKSGIENALIAFKQAIRLFITRDMLILSVAFFYTGLELSFYSGVYGPSIGFTLAISETPKQIVGLAGICIGAGEVIGGVGFGLLGSKTNRFGRDPIVITGFIIHVIAFFLIFINLPNSAPFGDTHDIAYLNPPKPWIALLCAFMLGFGDACYNTQIYSMLGGVYAKHSIPAFALFKFVQSLAAAAGFFYSSHLGLRAQMGILIAFGTIGTACFCIVEWKAKRREKLGKSTDSKLSCDNS</sequence>
<keyword evidence="6" id="KW-0325">Glycoprotein</keyword>
<evidence type="ECO:0000256" key="9">
    <source>
        <dbReference type="SAM" id="Phobius"/>
    </source>
</evidence>
<evidence type="ECO:0000256" key="6">
    <source>
        <dbReference type="ARBA" id="ARBA00023180"/>
    </source>
</evidence>
<keyword evidence="5 9" id="KW-0472">Membrane</keyword>
<dbReference type="InterPro" id="IPR010291">
    <property type="entry name" value="Ion_channel_UNC-93"/>
</dbReference>
<comment type="similarity">
    <text evidence="2">Belongs to the unc-93 family.</text>
</comment>
<dbReference type="SUPFAM" id="SSF103473">
    <property type="entry name" value="MFS general substrate transporter"/>
    <property type="match status" value="1"/>
</dbReference>
<dbReference type="Gene3D" id="1.20.1250.20">
    <property type="entry name" value="MFS general substrate transporter like domains"/>
    <property type="match status" value="2"/>
</dbReference>
<dbReference type="PANTHER" id="PTHR23294:SF0">
    <property type="entry name" value="UNC93-LIKE PROTEIN MFSD11"/>
    <property type="match status" value="1"/>
</dbReference>
<feature type="transmembrane region" description="Helical" evidence="9">
    <location>
        <begin position="137"/>
        <end position="157"/>
    </location>
</feature>
<feature type="transmembrane region" description="Helical" evidence="9">
    <location>
        <begin position="269"/>
        <end position="288"/>
    </location>
</feature>
<dbReference type="OrthoDB" id="196103at2759"/>
<keyword evidence="4 9" id="KW-1133">Transmembrane helix</keyword>
<dbReference type="FunCoup" id="A0A7R8V769">
    <property type="interactions" value="253"/>
</dbReference>
<evidence type="ECO:0000313" key="10">
    <source>
        <dbReference type="EMBL" id="CAD7094176.1"/>
    </source>
</evidence>
<evidence type="ECO:0000256" key="4">
    <source>
        <dbReference type="ARBA" id="ARBA00022989"/>
    </source>
</evidence>
<protein>
    <recommendedName>
        <fullName evidence="7">UNC93-like protein MFSD11</fullName>
    </recommendedName>
    <alternativeName>
        <fullName evidence="8">Major facilitator superfamily domain-containing protein 11</fullName>
    </alternativeName>
</protein>
<evidence type="ECO:0000256" key="7">
    <source>
        <dbReference type="ARBA" id="ARBA00040302"/>
    </source>
</evidence>
<evidence type="ECO:0000313" key="11">
    <source>
        <dbReference type="Proteomes" id="UP000594454"/>
    </source>
</evidence>
<dbReference type="Proteomes" id="UP000594454">
    <property type="component" value="Chromosome 7"/>
</dbReference>
<feature type="transmembrane region" description="Helical" evidence="9">
    <location>
        <begin position="370"/>
        <end position="391"/>
    </location>
</feature>